<proteinExistence type="predicted"/>
<dbReference type="InParanoid" id="A0A5N4A0A5"/>
<dbReference type="Proteomes" id="UP000327044">
    <property type="component" value="Unassembled WGS sequence"/>
</dbReference>
<evidence type="ECO:0000256" key="1">
    <source>
        <dbReference type="SAM" id="SignalP"/>
    </source>
</evidence>
<feature type="signal peptide" evidence="1">
    <location>
        <begin position="1"/>
        <end position="19"/>
    </location>
</feature>
<dbReference type="EMBL" id="VVIM01000810">
    <property type="protein sequence ID" value="KAB0790755.1"/>
    <property type="molecule type" value="Genomic_DNA"/>
</dbReference>
<sequence length="66" mass="7388">MVTLKHLLVLCLLFSIAKTKKLPVAFQKMWVDLAGRFQDGCAVKEEDLCKKAYLITICGMNAIAED</sequence>
<comment type="caution">
    <text evidence="2">The sequence shown here is derived from an EMBL/GenBank/DDBJ whole genome shotgun (WGS) entry which is preliminary data.</text>
</comment>
<gene>
    <name evidence="2" type="ORF">PPYR_15660</name>
</gene>
<dbReference type="AlphaFoldDB" id="A0A5N4A0A5"/>
<keyword evidence="1" id="KW-0732">Signal</keyword>
<evidence type="ECO:0000313" key="2">
    <source>
        <dbReference type="EMBL" id="KAB0790755.1"/>
    </source>
</evidence>
<feature type="chain" id="PRO_5024463933" description="Saposin B-type domain-containing protein" evidence="1">
    <location>
        <begin position="20"/>
        <end position="66"/>
    </location>
</feature>
<protein>
    <recommendedName>
        <fullName evidence="4">Saposin B-type domain-containing protein</fullName>
    </recommendedName>
</protein>
<name>A0A5N4A0A5_PHOPY</name>
<keyword evidence="3" id="KW-1185">Reference proteome</keyword>
<evidence type="ECO:0008006" key="4">
    <source>
        <dbReference type="Google" id="ProtNLM"/>
    </source>
</evidence>
<evidence type="ECO:0000313" key="3">
    <source>
        <dbReference type="Proteomes" id="UP000327044"/>
    </source>
</evidence>
<organism evidence="2 3">
    <name type="scientific">Photinus pyralis</name>
    <name type="common">Common eastern firefly</name>
    <name type="synonym">Lampyris pyralis</name>
    <dbReference type="NCBI Taxonomy" id="7054"/>
    <lineage>
        <taxon>Eukaryota</taxon>
        <taxon>Metazoa</taxon>
        <taxon>Ecdysozoa</taxon>
        <taxon>Arthropoda</taxon>
        <taxon>Hexapoda</taxon>
        <taxon>Insecta</taxon>
        <taxon>Pterygota</taxon>
        <taxon>Neoptera</taxon>
        <taxon>Endopterygota</taxon>
        <taxon>Coleoptera</taxon>
        <taxon>Polyphaga</taxon>
        <taxon>Elateriformia</taxon>
        <taxon>Elateroidea</taxon>
        <taxon>Lampyridae</taxon>
        <taxon>Lampyrinae</taxon>
        <taxon>Photinus</taxon>
    </lineage>
</organism>
<accession>A0A5N4A0A5</accession>
<reference evidence="2 3" key="1">
    <citation type="journal article" date="2018" name="Elife">
        <title>Firefly genomes illuminate parallel origins of bioluminescence in beetles.</title>
        <authorList>
            <person name="Fallon T.R."/>
            <person name="Lower S.E."/>
            <person name="Chang C.H."/>
            <person name="Bessho-Uehara M."/>
            <person name="Martin G.J."/>
            <person name="Bewick A.J."/>
            <person name="Behringer M."/>
            <person name="Debat H.J."/>
            <person name="Wong I."/>
            <person name="Day J.C."/>
            <person name="Suvorov A."/>
            <person name="Silva C.J."/>
            <person name="Stanger-Hall K.F."/>
            <person name="Hall D.W."/>
            <person name="Schmitz R.J."/>
            <person name="Nelson D.R."/>
            <person name="Lewis S.M."/>
            <person name="Shigenobu S."/>
            <person name="Bybee S.M."/>
            <person name="Larracuente A.M."/>
            <person name="Oba Y."/>
            <person name="Weng J.K."/>
        </authorList>
    </citation>
    <scope>NUCLEOTIDE SEQUENCE [LARGE SCALE GENOMIC DNA]</scope>
    <source>
        <strain evidence="2">1611_PpyrPB1</strain>
        <tissue evidence="2">Whole body</tissue>
    </source>
</reference>